<dbReference type="SUPFAM" id="SSF56529">
    <property type="entry name" value="FAH"/>
    <property type="match status" value="1"/>
</dbReference>
<accession>A0A3A6TZF5</accession>
<proteinExistence type="predicted"/>
<dbReference type="PANTHER" id="PTHR30143">
    <property type="entry name" value="ACID HYDRATASE"/>
    <property type="match status" value="1"/>
</dbReference>
<name>A0A3A6TZF5_9GAMM</name>
<dbReference type="PANTHER" id="PTHR30143:SF0">
    <property type="entry name" value="2-KETO-4-PENTENOATE HYDRATASE"/>
    <property type="match status" value="1"/>
</dbReference>
<organism evidence="1 2">
    <name type="scientific">Parashewanella spongiae</name>
    <dbReference type="NCBI Taxonomy" id="342950"/>
    <lineage>
        <taxon>Bacteria</taxon>
        <taxon>Pseudomonadati</taxon>
        <taxon>Pseudomonadota</taxon>
        <taxon>Gammaproteobacteria</taxon>
        <taxon>Alteromonadales</taxon>
        <taxon>Shewanellaceae</taxon>
        <taxon>Parashewanella</taxon>
    </lineage>
</organism>
<dbReference type="GO" id="GO:0008684">
    <property type="term" value="F:2-oxopent-4-enoate hydratase activity"/>
    <property type="evidence" value="ECO:0007669"/>
    <property type="project" value="TreeGrafter"/>
</dbReference>
<evidence type="ECO:0000313" key="2">
    <source>
        <dbReference type="Proteomes" id="UP000273022"/>
    </source>
</evidence>
<keyword evidence="2" id="KW-1185">Reference proteome</keyword>
<dbReference type="InterPro" id="IPR036663">
    <property type="entry name" value="Fumarylacetoacetase_C_sf"/>
</dbReference>
<evidence type="ECO:0000313" key="1">
    <source>
        <dbReference type="EMBL" id="RJY18360.1"/>
    </source>
</evidence>
<dbReference type="InterPro" id="IPR050772">
    <property type="entry name" value="Hydratase-Decarb/MhpD_sf"/>
</dbReference>
<dbReference type="OrthoDB" id="9792137at2"/>
<dbReference type="EMBL" id="QYYH01000024">
    <property type="protein sequence ID" value="RJY18360.1"/>
    <property type="molecule type" value="Genomic_DNA"/>
</dbReference>
<comment type="caution">
    <text evidence="1">The sequence shown here is derived from an EMBL/GenBank/DDBJ whole genome shotgun (WGS) entry which is preliminary data.</text>
</comment>
<dbReference type="AlphaFoldDB" id="A0A3A6TZF5"/>
<dbReference type="GO" id="GO:0005737">
    <property type="term" value="C:cytoplasm"/>
    <property type="evidence" value="ECO:0007669"/>
    <property type="project" value="TreeGrafter"/>
</dbReference>
<protein>
    <submittedName>
        <fullName evidence="1">Hydratase</fullName>
    </submittedName>
</protein>
<reference evidence="1 2" key="1">
    <citation type="submission" date="2018-09" db="EMBL/GenBank/DDBJ databases">
        <title>Phylogeny of the Shewanellaceae, and recommendation for two new genera, Pseudoshewanella and Parashewanella.</title>
        <authorList>
            <person name="Wang G."/>
        </authorList>
    </citation>
    <scope>NUCLEOTIDE SEQUENCE [LARGE SCALE GENOMIC DNA]</scope>
    <source>
        <strain evidence="1 2">KCTC 22492</strain>
    </source>
</reference>
<gene>
    <name evidence="1" type="ORF">D5R81_05695</name>
</gene>
<dbReference type="Proteomes" id="UP000273022">
    <property type="component" value="Unassembled WGS sequence"/>
</dbReference>
<dbReference type="RefSeq" id="WP_121852688.1">
    <property type="nucleotide sequence ID" value="NZ_CP037952.1"/>
</dbReference>
<sequence length="261" mass="29070">MNQSIALELATRRLLGTPGDILSEITKPQDFEAALQLQQDVSKKYCELANTHISGWKCVLPTATTTMLAPLFADNMHDLTQHCPLYASSDNMALIEPEIVSTFAHDLPARKTPYSDTEIEAAIGDTRLALELMQSRYHSPSEATFFEALADGLLNQGVYLGVEINPQVTLEQMGRFQLTVTAEQDTQTEILLDKIVTHPNQHPRVGLYWLINFLSQRGIAIKAGQHVITGSYAGIIRVPFDRNITLQYGDLGEISLKFDRK</sequence>
<dbReference type="Gene3D" id="3.90.850.10">
    <property type="entry name" value="Fumarylacetoacetase-like, C-terminal domain"/>
    <property type="match status" value="1"/>
</dbReference>